<accession>A0A916UAM9</accession>
<comment type="caution">
    <text evidence="5">The sequence shown here is derived from an EMBL/GenBank/DDBJ whole genome shotgun (WGS) entry which is preliminary data.</text>
</comment>
<dbReference type="PANTHER" id="PTHR24567:SF74">
    <property type="entry name" value="HTH-TYPE TRANSCRIPTIONAL REGULATOR ARCR"/>
    <property type="match status" value="1"/>
</dbReference>
<keyword evidence="3" id="KW-0804">Transcription</keyword>
<dbReference type="EMBL" id="BMGG01000004">
    <property type="protein sequence ID" value="GGC65343.1"/>
    <property type="molecule type" value="Genomic_DNA"/>
</dbReference>
<dbReference type="InterPro" id="IPR036388">
    <property type="entry name" value="WH-like_DNA-bd_sf"/>
</dbReference>
<evidence type="ECO:0000313" key="5">
    <source>
        <dbReference type="EMBL" id="GGC65343.1"/>
    </source>
</evidence>
<dbReference type="SUPFAM" id="SSF51206">
    <property type="entry name" value="cAMP-binding domain-like"/>
    <property type="match status" value="1"/>
</dbReference>
<evidence type="ECO:0000256" key="2">
    <source>
        <dbReference type="ARBA" id="ARBA00023125"/>
    </source>
</evidence>
<dbReference type="InterPro" id="IPR014710">
    <property type="entry name" value="RmlC-like_jellyroll"/>
</dbReference>
<dbReference type="Pfam" id="PF13545">
    <property type="entry name" value="HTH_Crp_2"/>
    <property type="match status" value="1"/>
</dbReference>
<dbReference type="Gene3D" id="1.10.10.10">
    <property type="entry name" value="Winged helix-like DNA-binding domain superfamily/Winged helix DNA-binding domain"/>
    <property type="match status" value="1"/>
</dbReference>
<dbReference type="CDD" id="cd00038">
    <property type="entry name" value="CAP_ED"/>
    <property type="match status" value="1"/>
</dbReference>
<reference evidence="5" key="2">
    <citation type="submission" date="2020-09" db="EMBL/GenBank/DDBJ databases">
        <authorList>
            <person name="Sun Q."/>
            <person name="Zhou Y."/>
        </authorList>
    </citation>
    <scope>NUCLEOTIDE SEQUENCE</scope>
    <source>
        <strain evidence="5">CGMCC 1.12919</strain>
    </source>
</reference>
<keyword evidence="2" id="KW-0238">DNA-binding</keyword>
<dbReference type="Pfam" id="PF00027">
    <property type="entry name" value="cNMP_binding"/>
    <property type="match status" value="1"/>
</dbReference>
<dbReference type="InterPro" id="IPR050397">
    <property type="entry name" value="Env_Response_Regulators"/>
</dbReference>
<evidence type="ECO:0000256" key="1">
    <source>
        <dbReference type="ARBA" id="ARBA00023015"/>
    </source>
</evidence>
<dbReference type="InterPro" id="IPR000595">
    <property type="entry name" value="cNMP-bd_dom"/>
</dbReference>
<dbReference type="InterPro" id="IPR036390">
    <property type="entry name" value="WH_DNA-bd_sf"/>
</dbReference>
<dbReference type="SMART" id="SM00419">
    <property type="entry name" value="HTH_CRP"/>
    <property type="match status" value="1"/>
</dbReference>
<dbReference type="Proteomes" id="UP000637002">
    <property type="component" value="Unassembled WGS sequence"/>
</dbReference>
<organism evidence="5 6">
    <name type="scientific">Chelatococcus reniformis</name>
    <dbReference type="NCBI Taxonomy" id="1494448"/>
    <lineage>
        <taxon>Bacteria</taxon>
        <taxon>Pseudomonadati</taxon>
        <taxon>Pseudomonadota</taxon>
        <taxon>Alphaproteobacteria</taxon>
        <taxon>Hyphomicrobiales</taxon>
        <taxon>Chelatococcaceae</taxon>
        <taxon>Chelatococcus</taxon>
    </lineage>
</organism>
<dbReference type="SUPFAM" id="SSF46785">
    <property type="entry name" value="Winged helix' DNA-binding domain"/>
    <property type="match status" value="1"/>
</dbReference>
<dbReference type="Gene3D" id="2.60.120.10">
    <property type="entry name" value="Jelly Rolls"/>
    <property type="match status" value="1"/>
</dbReference>
<evidence type="ECO:0000259" key="4">
    <source>
        <dbReference type="PROSITE" id="PS50042"/>
    </source>
</evidence>
<dbReference type="GO" id="GO:0003700">
    <property type="term" value="F:DNA-binding transcription factor activity"/>
    <property type="evidence" value="ECO:0007669"/>
    <property type="project" value="TreeGrafter"/>
</dbReference>
<proteinExistence type="predicted"/>
<evidence type="ECO:0000313" key="6">
    <source>
        <dbReference type="Proteomes" id="UP000637002"/>
    </source>
</evidence>
<dbReference type="PROSITE" id="PS50042">
    <property type="entry name" value="CNMP_BINDING_3"/>
    <property type="match status" value="1"/>
</dbReference>
<dbReference type="PANTHER" id="PTHR24567">
    <property type="entry name" value="CRP FAMILY TRANSCRIPTIONAL REGULATORY PROTEIN"/>
    <property type="match status" value="1"/>
</dbReference>
<gene>
    <name evidence="5" type="ORF">GCM10010994_24920</name>
</gene>
<feature type="domain" description="Cyclic nucleotide-binding" evidence="4">
    <location>
        <begin position="16"/>
        <end position="119"/>
    </location>
</feature>
<evidence type="ECO:0000256" key="3">
    <source>
        <dbReference type="ARBA" id="ARBA00023163"/>
    </source>
</evidence>
<dbReference type="GO" id="GO:0005829">
    <property type="term" value="C:cytosol"/>
    <property type="evidence" value="ECO:0007669"/>
    <property type="project" value="TreeGrafter"/>
</dbReference>
<dbReference type="InterPro" id="IPR018490">
    <property type="entry name" value="cNMP-bd_dom_sf"/>
</dbReference>
<protein>
    <submittedName>
        <fullName evidence="5">Crp/Fnr family transcriptional regulator</fullName>
    </submittedName>
</protein>
<keyword evidence="6" id="KW-1185">Reference proteome</keyword>
<name>A0A916UAM9_9HYPH</name>
<keyword evidence="1" id="KW-0805">Transcription regulation</keyword>
<dbReference type="SMART" id="SM00100">
    <property type="entry name" value="cNMP"/>
    <property type="match status" value="1"/>
</dbReference>
<dbReference type="AlphaFoldDB" id="A0A916UAM9"/>
<dbReference type="InterPro" id="IPR012318">
    <property type="entry name" value="HTH_CRP"/>
</dbReference>
<reference evidence="5" key="1">
    <citation type="journal article" date="2014" name="Int. J. Syst. Evol. Microbiol.">
        <title>Complete genome sequence of Corynebacterium casei LMG S-19264T (=DSM 44701T), isolated from a smear-ripened cheese.</title>
        <authorList>
            <consortium name="US DOE Joint Genome Institute (JGI-PGF)"/>
            <person name="Walter F."/>
            <person name="Albersmeier A."/>
            <person name="Kalinowski J."/>
            <person name="Ruckert C."/>
        </authorList>
    </citation>
    <scope>NUCLEOTIDE SEQUENCE</scope>
    <source>
        <strain evidence="5">CGMCC 1.12919</strain>
    </source>
</reference>
<dbReference type="GO" id="GO:0003677">
    <property type="term" value="F:DNA binding"/>
    <property type="evidence" value="ECO:0007669"/>
    <property type="project" value="UniProtKB-KW"/>
</dbReference>
<sequence length="237" mass="25779">MFGRHYDLGVLDTDGWFRRLGAGLRARILSDGVVRSYPTGALVYAAGDPPEGFFCVISGEVRLVHYASSGKHAFYAIFGPGGWFGALSEIDGLPRFSDAVASADSVVFMLGHGAFQRILREHEDSPAAFLALQCRNLRTTLDMVAEAHALPPRQQVVQILLSLYEREFAGAPKERPARLTQEALAAMAGLSRQTVAKVLHRLRAEGLVDLGYGSVRPTSIAALRAAAREDGRLARMR</sequence>